<evidence type="ECO:0000313" key="1">
    <source>
        <dbReference type="EMBL" id="QJA57783.1"/>
    </source>
</evidence>
<dbReference type="AlphaFoldDB" id="A0A6M3JPE1"/>
<gene>
    <name evidence="2" type="ORF">MM415A03452_0002</name>
    <name evidence="1" type="ORF">MM415B01567_0023</name>
</gene>
<dbReference type="EMBL" id="MT141291">
    <property type="protein sequence ID" value="QJA57783.1"/>
    <property type="molecule type" value="Genomic_DNA"/>
</dbReference>
<dbReference type="Pfam" id="PF24175">
    <property type="entry name" value="SU10_adaptor"/>
    <property type="match status" value="1"/>
</dbReference>
<evidence type="ECO:0000313" key="2">
    <source>
        <dbReference type="EMBL" id="QJA70941.1"/>
    </source>
</evidence>
<dbReference type="EMBL" id="MT141834">
    <property type="protein sequence ID" value="QJA70941.1"/>
    <property type="molecule type" value="Genomic_DNA"/>
</dbReference>
<name>A0A6M3JPE1_9ZZZZ</name>
<sequence length="221" mass="24641">MATDLIDWKVEILLDIQGVPDPGIERAVRIAAIEFCEETLLWKYALTRINVASGTVGYALTPPSDSRLIGIESVLYKANSAADTTFDPLDPISQDQKDLFSTTAWRFESGTPVGYYHDEDITPLNLYPIPDASSTSGLLVTVHLIPTDDCTSIDDFLWNMYHDAIGAGAQAYLLSKKDMPWYDPGAAMDRRNRFIGFIDSAIRKMGRKYIPKADKESRPKT</sequence>
<proteinExistence type="predicted"/>
<protein>
    <submittedName>
        <fullName evidence="2">Uncharacterized protein</fullName>
    </submittedName>
</protein>
<dbReference type="InterPro" id="IPR056209">
    <property type="entry name" value="SU10_adaptor"/>
</dbReference>
<accession>A0A6M3JPE1</accession>
<organism evidence="2">
    <name type="scientific">viral metagenome</name>
    <dbReference type="NCBI Taxonomy" id="1070528"/>
    <lineage>
        <taxon>unclassified sequences</taxon>
        <taxon>metagenomes</taxon>
        <taxon>organismal metagenomes</taxon>
    </lineage>
</organism>
<reference evidence="2" key="1">
    <citation type="submission" date="2020-03" db="EMBL/GenBank/DDBJ databases">
        <title>The deep terrestrial virosphere.</title>
        <authorList>
            <person name="Holmfeldt K."/>
            <person name="Nilsson E."/>
            <person name="Simone D."/>
            <person name="Lopez-Fernandez M."/>
            <person name="Wu X."/>
            <person name="de Brujin I."/>
            <person name="Lundin D."/>
            <person name="Andersson A."/>
            <person name="Bertilsson S."/>
            <person name="Dopson M."/>
        </authorList>
    </citation>
    <scope>NUCLEOTIDE SEQUENCE</scope>
    <source>
        <strain evidence="2">MM415A03452</strain>
        <strain evidence="1">MM415B01567</strain>
    </source>
</reference>